<name>A0A368UIZ5_9BACT</name>
<feature type="transmembrane region" description="Helical" evidence="1">
    <location>
        <begin position="325"/>
        <end position="344"/>
    </location>
</feature>
<comment type="caution">
    <text evidence="2">The sequence shown here is derived from an EMBL/GenBank/DDBJ whole genome shotgun (WGS) entry which is preliminary data.</text>
</comment>
<feature type="transmembrane region" description="Helical" evidence="1">
    <location>
        <begin position="300"/>
        <end position="318"/>
    </location>
</feature>
<evidence type="ECO:0000313" key="3">
    <source>
        <dbReference type="Proteomes" id="UP000252733"/>
    </source>
</evidence>
<dbReference type="EMBL" id="QPIZ01000045">
    <property type="protein sequence ID" value="RCW24663.1"/>
    <property type="molecule type" value="Genomic_DNA"/>
</dbReference>
<keyword evidence="1" id="KW-0812">Transmembrane</keyword>
<sequence length="351" mass="40715">MAYCAFNKNIPDEVPLIVGQGKYTVYENPIDGGSGYVLLFSKENTKVTNKKTVKNISQENANNDFQIINNKQKKTTQIKIKLDPSKITDPEFGDLLLSDKYSQLLSKKWTIGHFKLDDDKQTFLLVRADKHIHKLKNVEMELVYSFYKMPSGGVFGMFLNVFSNELSKVSPHGFPVFEFLTGLDYSETEEFIKNFLKQDILHICFADKSNTAYYKDISGQSKNYSIPKCQFELKHSLDIKLKKTILEKFEDLLNYHKKTGGNFNQCMHELDTYFPISESPILKSKEQTIEVSLFNKHTKIPHILFGIVWSIFSVWLCVRENQYGWLILLLFLGFLPYLCEVVLFREKQVTK</sequence>
<accession>A0A368UIZ5</accession>
<dbReference type="Proteomes" id="UP000252733">
    <property type="component" value="Unassembled WGS sequence"/>
</dbReference>
<protein>
    <submittedName>
        <fullName evidence="2">Uncharacterized protein</fullName>
    </submittedName>
</protein>
<evidence type="ECO:0000313" key="2">
    <source>
        <dbReference type="EMBL" id="RCW24663.1"/>
    </source>
</evidence>
<organism evidence="2 3">
    <name type="scientific">Marinilabilia salmonicolor</name>
    <dbReference type="NCBI Taxonomy" id="989"/>
    <lineage>
        <taxon>Bacteria</taxon>
        <taxon>Pseudomonadati</taxon>
        <taxon>Bacteroidota</taxon>
        <taxon>Bacteroidia</taxon>
        <taxon>Marinilabiliales</taxon>
        <taxon>Marinilabiliaceae</taxon>
        <taxon>Marinilabilia</taxon>
    </lineage>
</organism>
<dbReference type="AlphaFoldDB" id="A0A368UIZ5"/>
<evidence type="ECO:0000256" key="1">
    <source>
        <dbReference type="SAM" id="Phobius"/>
    </source>
</evidence>
<keyword evidence="1" id="KW-1133">Transmembrane helix</keyword>
<gene>
    <name evidence="2" type="ORF">DFO77_1459</name>
</gene>
<reference evidence="2 3" key="1">
    <citation type="submission" date="2018-07" db="EMBL/GenBank/DDBJ databases">
        <title>Freshwater and sediment microbial communities from various areas in North America, analyzing microbe dynamics in response to fracking.</title>
        <authorList>
            <person name="Lamendella R."/>
        </authorList>
    </citation>
    <scope>NUCLEOTIDE SEQUENCE [LARGE SCALE GENOMIC DNA]</scope>
    <source>
        <strain evidence="2 3">160A</strain>
    </source>
</reference>
<proteinExistence type="predicted"/>
<dbReference type="RefSeq" id="WP_114438155.1">
    <property type="nucleotide sequence ID" value="NZ_QPIZ01000045.1"/>
</dbReference>
<keyword evidence="3" id="KW-1185">Reference proteome</keyword>
<keyword evidence="1" id="KW-0472">Membrane</keyword>